<dbReference type="Gene3D" id="2.60.40.10">
    <property type="entry name" value="Immunoglobulins"/>
    <property type="match status" value="10"/>
</dbReference>
<dbReference type="InterPro" id="IPR013783">
    <property type="entry name" value="Ig-like_fold"/>
</dbReference>
<sequence length="1635" mass="180948">MLQLKTVNWCQVLYLFGLLILNQGITVTSFAARFIRQPSNETVVAGTRQIRIQCHIQDYEGAVTWVKDGFAVFSNAGSAFTTRYSIEQTKSNNGVQNLLIKNVTIADDAFYECQDLFLKIRSRKAYINVLVPPRRLVISSTDEQNRLTVRENEPVTIYCKAEASKPGTGITWEVGMNQVFRPVINETIPGSKLITSSSAMSMTPTRSHNGATVKCLATHPALDQVISTTATINVLYPPGNPTFGDFEKEQLLVAGTNLSLKCVSRGGNPLASITWKVGGRTVPGELRTLGDRAISVIRYRLQPDDDGKKVTCIVNSPALSAPLFAGTKINVHYPPAEVLVSQHPLGGVFENSSTSLTCRTTQSNPKASLTWYRDGEPIARDSGDIIVTQFDLTSHSQSTLMMTRVNRYDAKSIYSCRSSISELGYQKDTETRISVNYAPLYVNLRMYDIVEKDNQPGLQAGQTIQMKCSAKGGNPAPSLTWYRNSRVISSDDETVTRIDPSQVLDCNSESFTCSAIEIVLTASDNGRKFECHADHVASNVAKRDSVVLEVMYAPKTVKISQFPQTLISGERMSLVCETSPSFPASDITWHIDGELIEFDTGNTESDVDFSVVNSNRPSIKENGFISRSQLYFTPSFMHDGSRVTCRASNDKVGKYTDGSVTLNVMYAPIISTKALAFNTTQHNREFVINIPIRANPSNVTFRWWKYTRLPQASKSRVNNVLINDISPLWGPKVALQSGERIRRLSDSGVLRIHNVRNDDGGLYQVEVSNSRGSAAANFTIDVLYSPKIRALTGPTEVKEGSDAILTCEFKGHPLLKTEVHWIKVVSNPRRERYDIKSSKNSSMLTLRNVTSFDRGQYRCVTSNGIGSAAERLVFLNVKFGAVIDQRRSTAKVARPPPSGERYSAELVCTANGNPQVAFTWQDADGSDIISGVSDILETGYVIDEESYVNDVYTSKLFVNTRVVHSDDSLVAKFRCIATNSLGQDETEVKLVPRGPPDAPSEVTVTNITHDAISLSWQAGFDGGAPQTFLLQYKMILDSLITCDFDEISSDWSQINVPNSRTNYVIEGLQQSTSYGVCMLAFNRFGRSSGTKIRVVSTNSVQASSSNAGFENQLPTNYLLIIAASSALILVILIILVVVIGRRLRQRNVHKSQSVRTEIDTLPTPNASLTSSENAESLRIAQQTSSFVNNSSLECDTTSDHHRFKDSRHSLERNSMSRVAYSTDGMSGRQSDLSNYEGRHLPHHQRLSRDTSVSSLLHDEIAYTNEMYQRCGAVPTSKYNDARQLSPPGTMSIAEERDRFLDQCSADTLLCDSMRQSPQICQHAMSWDTCVRCVKDRSRAPVMSGRYCDIIRHAEEPKYPPVHRYHTLSLNPKRPDLPAHQFPAIHNNIAMHNSTDNSQQQIQFLDKNNCQTLPPMLRSYSSSSFLNSKRRYVFDDRCYQLQPLLSPDLNSEPKYETTRDSFYAVNVHDAQTRLSPDLPNESGLYVLDVGLSTDKNMGEARVGMEAGMECTPPCPNDIPCVRNSWISSSSSTSDYGSQKSGIREKQSAESKPTSRPQATSPDSTELSNGSTRPLPTRVVTCNDCDTTSKQGHIASGVLPPVSFQDIPKENIAPIDSEVQSPQMVFLGVDSDGTLFV</sequence>
<dbReference type="InterPro" id="IPR003599">
    <property type="entry name" value="Ig_sub"/>
</dbReference>
<name>A0A6F9DNE1_9ASCI</name>
<keyword evidence="3 8" id="KW-0472">Membrane</keyword>
<evidence type="ECO:0000313" key="11">
    <source>
        <dbReference type="EMBL" id="CAB3264425.1"/>
    </source>
</evidence>
<dbReference type="Pfam" id="PF08205">
    <property type="entry name" value="C2-set_2"/>
    <property type="match status" value="4"/>
</dbReference>
<dbReference type="PANTHER" id="PTHR11640">
    <property type="entry name" value="NEPHRIN"/>
    <property type="match status" value="1"/>
</dbReference>
<dbReference type="GO" id="GO:0005911">
    <property type="term" value="C:cell-cell junction"/>
    <property type="evidence" value="ECO:0007669"/>
    <property type="project" value="TreeGrafter"/>
</dbReference>
<feature type="domain" description="Ig-like" evidence="9">
    <location>
        <begin position="554"/>
        <end position="661"/>
    </location>
</feature>
<dbReference type="GO" id="GO:0098609">
    <property type="term" value="P:cell-cell adhesion"/>
    <property type="evidence" value="ECO:0007669"/>
    <property type="project" value="TreeGrafter"/>
</dbReference>
<dbReference type="InterPro" id="IPR003598">
    <property type="entry name" value="Ig_sub2"/>
</dbReference>
<dbReference type="InterPro" id="IPR051275">
    <property type="entry name" value="Cell_adhesion_signaling"/>
</dbReference>
<dbReference type="InterPro" id="IPR013162">
    <property type="entry name" value="CD80_C2-set"/>
</dbReference>
<dbReference type="InterPro" id="IPR036116">
    <property type="entry name" value="FN3_sf"/>
</dbReference>
<protein>
    <submittedName>
        <fullName evidence="11">Nephrin</fullName>
    </submittedName>
</protein>
<dbReference type="CDD" id="cd00063">
    <property type="entry name" value="FN3"/>
    <property type="match status" value="1"/>
</dbReference>
<dbReference type="InterPro" id="IPR003961">
    <property type="entry name" value="FN3_dom"/>
</dbReference>
<feature type="compositionally biased region" description="Polar residues" evidence="7">
    <location>
        <begin position="1223"/>
        <end position="1233"/>
    </location>
</feature>
<proteinExistence type="evidence at transcript level"/>
<feature type="region of interest" description="Disordered" evidence="7">
    <location>
        <begin position="1190"/>
        <end position="1236"/>
    </location>
</feature>
<dbReference type="Pfam" id="PF07679">
    <property type="entry name" value="I-set"/>
    <property type="match status" value="1"/>
</dbReference>
<evidence type="ECO:0000256" key="4">
    <source>
        <dbReference type="ARBA" id="ARBA00023157"/>
    </source>
</evidence>
<feature type="domain" description="Ig-like" evidence="9">
    <location>
        <begin position="335"/>
        <end position="434"/>
    </location>
</feature>
<evidence type="ECO:0000256" key="2">
    <source>
        <dbReference type="ARBA" id="ARBA00022737"/>
    </source>
</evidence>
<accession>A0A6F9DNE1</accession>
<feature type="domain" description="Ig-like" evidence="9">
    <location>
        <begin position="241"/>
        <end position="324"/>
    </location>
</feature>
<dbReference type="PANTHER" id="PTHR11640:SF31">
    <property type="entry name" value="IRREGULAR CHIASM C-ROUGHEST PROTEIN-RELATED"/>
    <property type="match status" value="1"/>
</dbReference>
<evidence type="ECO:0000259" key="9">
    <source>
        <dbReference type="PROSITE" id="PS50835"/>
    </source>
</evidence>
<dbReference type="InterPro" id="IPR013098">
    <property type="entry name" value="Ig_I-set"/>
</dbReference>
<evidence type="ECO:0000256" key="3">
    <source>
        <dbReference type="ARBA" id="ARBA00023136"/>
    </source>
</evidence>
<feature type="domain" description="Ig-like" evidence="9">
    <location>
        <begin position="133"/>
        <end position="233"/>
    </location>
</feature>
<dbReference type="SMART" id="SM00408">
    <property type="entry name" value="IGc2"/>
    <property type="match status" value="5"/>
</dbReference>
<keyword evidence="6" id="KW-0393">Immunoglobulin domain</keyword>
<feature type="compositionally biased region" description="Polar residues" evidence="7">
    <location>
        <begin position="1548"/>
        <end position="1572"/>
    </location>
</feature>
<keyword evidence="4" id="KW-1015">Disulfide bond</keyword>
<feature type="domain" description="Ig-like" evidence="9">
    <location>
        <begin position="899"/>
        <end position="991"/>
    </location>
</feature>
<dbReference type="InterPro" id="IPR036179">
    <property type="entry name" value="Ig-like_dom_sf"/>
</dbReference>
<evidence type="ECO:0000256" key="8">
    <source>
        <dbReference type="SAM" id="Phobius"/>
    </source>
</evidence>
<dbReference type="SMART" id="SM00060">
    <property type="entry name" value="FN3"/>
    <property type="match status" value="1"/>
</dbReference>
<dbReference type="InterPro" id="IPR007110">
    <property type="entry name" value="Ig-like_dom"/>
</dbReference>
<feature type="compositionally biased region" description="Basic and acidic residues" evidence="7">
    <location>
        <begin position="1197"/>
        <end position="1211"/>
    </location>
</feature>
<evidence type="ECO:0000256" key="6">
    <source>
        <dbReference type="ARBA" id="ARBA00023319"/>
    </source>
</evidence>
<feature type="domain" description="Fibronectin type-III" evidence="10">
    <location>
        <begin position="998"/>
        <end position="1100"/>
    </location>
</feature>
<gene>
    <name evidence="11" type="primary">Nphs1</name>
</gene>
<dbReference type="Pfam" id="PF13927">
    <property type="entry name" value="Ig_3"/>
    <property type="match status" value="1"/>
</dbReference>
<keyword evidence="8" id="KW-0812">Transmembrane</keyword>
<feature type="domain" description="Ig-like" evidence="9">
    <location>
        <begin position="439"/>
        <end position="547"/>
    </location>
</feature>
<keyword evidence="5" id="KW-0325">Glycoprotein</keyword>
<dbReference type="PROSITE" id="PS50835">
    <property type="entry name" value="IG_LIKE"/>
    <property type="match status" value="8"/>
</dbReference>
<keyword evidence="8" id="KW-1133">Transmembrane helix</keyword>
<organism evidence="11">
    <name type="scientific">Phallusia mammillata</name>
    <dbReference type="NCBI Taxonomy" id="59560"/>
    <lineage>
        <taxon>Eukaryota</taxon>
        <taxon>Metazoa</taxon>
        <taxon>Chordata</taxon>
        <taxon>Tunicata</taxon>
        <taxon>Ascidiacea</taxon>
        <taxon>Phlebobranchia</taxon>
        <taxon>Ascidiidae</taxon>
        <taxon>Phallusia</taxon>
    </lineage>
</organism>
<dbReference type="SMART" id="SM00409">
    <property type="entry name" value="IG"/>
    <property type="match status" value="8"/>
</dbReference>
<evidence type="ECO:0000259" key="10">
    <source>
        <dbReference type="PROSITE" id="PS50853"/>
    </source>
</evidence>
<feature type="compositionally biased region" description="Low complexity" evidence="7">
    <location>
        <begin position="1528"/>
        <end position="1539"/>
    </location>
</feature>
<dbReference type="SUPFAM" id="SSF48726">
    <property type="entry name" value="Immunoglobulin"/>
    <property type="match status" value="9"/>
</dbReference>
<dbReference type="PROSITE" id="PS50853">
    <property type="entry name" value="FN3"/>
    <property type="match status" value="1"/>
</dbReference>
<keyword evidence="2" id="KW-0677">Repeat</keyword>
<dbReference type="GO" id="GO:0050839">
    <property type="term" value="F:cell adhesion molecule binding"/>
    <property type="evidence" value="ECO:0007669"/>
    <property type="project" value="TreeGrafter"/>
</dbReference>
<feature type="transmembrane region" description="Helical" evidence="8">
    <location>
        <begin position="1117"/>
        <end position="1140"/>
    </location>
</feature>
<feature type="region of interest" description="Disordered" evidence="7">
    <location>
        <begin position="1528"/>
        <end position="1577"/>
    </location>
</feature>
<feature type="domain" description="Ig-like" evidence="9">
    <location>
        <begin position="32"/>
        <end position="114"/>
    </location>
</feature>
<evidence type="ECO:0000256" key="5">
    <source>
        <dbReference type="ARBA" id="ARBA00023180"/>
    </source>
</evidence>
<dbReference type="SUPFAM" id="SSF49265">
    <property type="entry name" value="Fibronectin type III"/>
    <property type="match status" value="1"/>
</dbReference>
<evidence type="ECO:0000256" key="7">
    <source>
        <dbReference type="SAM" id="MobiDB-lite"/>
    </source>
</evidence>
<feature type="compositionally biased region" description="Polar residues" evidence="7">
    <location>
        <begin position="1162"/>
        <end position="1174"/>
    </location>
</feature>
<dbReference type="Pfam" id="PF00041">
    <property type="entry name" value="fn3"/>
    <property type="match status" value="1"/>
</dbReference>
<feature type="domain" description="Ig-like" evidence="9">
    <location>
        <begin position="786"/>
        <end position="876"/>
    </location>
</feature>
<feature type="region of interest" description="Disordered" evidence="7">
    <location>
        <begin position="1149"/>
        <end position="1174"/>
    </location>
</feature>
<reference evidence="11" key="1">
    <citation type="submission" date="2020-04" db="EMBL/GenBank/DDBJ databases">
        <authorList>
            <person name="Neveu A P."/>
        </authorList>
    </citation>
    <scope>NUCLEOTIDE SEQUENCE</scope>
    <source>
        <tissue evidence="11">Whole embryo</tissue>
    </source>
</reference>
<evidence type="ECO:0000256" key="1">
    <source>
        <dbReference type="ARBA" id="ARBA00004479"/>
    </source>
</evidence>
<dbReference type="EMBL" id="LR788563">
    <property type="protein sequence ID" value="CAB3264425.1"/>
    <property type="molecule type" value="mRNA"/>
</dbReference>
<dbReference type="GO" id="GO:0005886">
    <property type="term" value="C:plasma membrane"/>
    <property type="evidence" value="ECO:0007669"/>
    <property type="project" value="TreeGrafter"/>
</dbReference>
<comment type="subcellular location">
    <subcellularLocation>
        <location evidence="1">Membrane</location>
        <topology evidence="1">Single-pass type I membrane protein</topology>
    </subcellularLocation>
</comment>